<evidence type="ECO:0000313" key="2">
    <source>
        <dbReference type="EMBL" id="OGK44494.1"/>
    </source>
</evidence>
<name>A0A1F7IM86_9BACT</name>
<evidence type="ECO:0008006" key="4">
    <source>
        <dbReference type="Google" id="ProtNLM"/>
    </source>
</evidence>
<evidence type="ECO:0000256" key="1">
    <source>
        <dbReference type="SAM" id="Phobius"/>
    </source>
</evidence>
<feature type="transmembrane region" description="Helical" evidence="1">
    <location>
        <begin position="6"/>
        <end position="22"/>
    </location>
</feature>
<dbReference type="EMBL" id="MGAI01000027">
    <property type="protein sequence ID" value="OGK44494.1"/>
    <property type="molecule type" value="Genomic_DNA"/>
</dbReference>
<dbReference type="Proteomes" id="UP000178040">
    <property type="component" value="Unassembled WGS sequence"/>
</dbReference>
<protein>
    <recommendedName>
        <fullName evidence="4">Prepilin type IV endopeptidase peptidase domain-containing protein</fullName>
    </recommendedName>
</protein>
<reference evidence="2 3" key="1">
    <citation type="journal article" date="2016" name="Nat. Commun.">
        <title>Thousands of microbial genomes shed light on interconnected biogeochemical processes in an aquifer system.</title>
        <authorList>
            <person name="Anantharaman K."/>
            <person name="Brown C.T."/>
            <person name="Hug L.A."/>
            <person name="Sharon I."/>
            <person name="Castelle C.J."/>
            <person name="Probst A.J."/>
            <person name="Thomas B.C."/>
            <person name="Singh A."/>
            <person name="Wilkins M.J."/>
            <person name="Karaoz U."/>
            <person name="Brodie E.L."/>
            <person name="Williams K.H."/>
            <person name="Hubbard S.S."/>
            <person name="Banfield J.F."/>
        </authorList>
    </citation>
    <scope>NUCLEOTIDE SEQUENCE [LARGE SCALE GENOMIC DNA]</scope>
</reference>
<evidence type="ECO:0000313" key="3">
    <source>
        <dbReference type="Proteomes" id="UP000178040"/>
    </source>
</evidence>
<accession>A0A1F7IM86</accession>
<sequence>MDLLTYSIISIVLILILHFGVGIKDDFNLFVTAGIFVIGAAMGAYLKSYEFGLGAAIILTLVMW</sequence>
<dbReference type="AlphaFoldDB" id="A0A1F7IM86"/>
<keyword evidence="1" id="KW-1133">Transmembrane helix</keyword>
<proteinExistence type="predicted"/>
<comment type="caution">
    <text evidence="2">The sequence shown here is derived from an EMBL/GenBank/DDBJ whole genome shotgun (WGS) entry which is preliminary data.</text>
</comment>
<keyword evidence="1" id="KW-0472">Membrane</keyword>
<organism evidence="2 3">
    <name type="scientific">Candidatus Roizmanbacteria bacterium RIFCSPLOWO2_01_FULL_37_16</name>
    <dbReference type="NCBI Taxonomy" id="1802058"/>
    <lineage>
        <taxon>Bacteria</taxon>
        <taxon>Candidatus Roizmaniibacteriota</taxon>
    </lineage>
</organism>
<gene>
    <name evidence="2" type="ORF">A3B40_01760</name>
</gene>
<feature type="transmembrane region" description="Helical" evidence="1">
    <location>
        <begin position="29"/>
        <end position="46"/>
    </location>
</feature>
<keyword evidence="1" id="KW-0812">Transmembrane</keyword>